<dbReference type="Proteomes" id="UP000178406">
    <property type="component" value="Unassembled WGS sequence"/>
</dbReference>
<evidence type="ECO:0000256" key="2">
    <source>
        <dbReference type="SAM" id="Phobius"/>
    </source>
</evidence>
<feature type="region of interest" description="Disordered" evidence="1">
    <location>
        <begin position="190"/>
        <end position="215"/>
    </location>
</feature>
<evidence type="ECO:0000313" key="5">
    <source>
        <dbReference type="Proteomes" id="UP000178406"/>
    </source>
</evidence>
<feature type="domain" description="Peptidoglycan binding-like" evidence="3">
    <location>
        <begin position="124"/>
        <end position="166"/>
    </location>
</feature>
<accession>A0A1F5WDG8</accession>
<dbReference type="SUPFAM" id="SSF47090">
    <property type="entry name" value="PGBD-like"/>
    <property type="match status" value="1"/>
</dbReference>
<reference evidence="4 5" key="1">
    <citation type="journal article" date="2016" name="Nat. Commun.">
        <title>Thousands of microbial genomes shed light on interconnected biogeochemical processes in an aquifer system.</title>
        <authorList>
            <person name="Anantharaman K."/>
            <person name="Brown C.T."/>
            <person name="Hug L.A."/>
            <person name="Sharon I."/>
            <person name="Castelle C.J."/>
            <person name="Probst A.J."/>
            <person name="Thomas B.C."/>
            <person name="Singh A."/>
            <person name="Wilkins M.J."/>
            <person name="Karaoz U."/>
            <person name="Brodie E.L."/>
            <person name="Williams K.H."/>
            <person name="Hubbard S.S."/>
            <person name="Banfield J.F."/>
        </authorList>
    </citation>
    <scope>NUCLEOTIDE SEQUENCE [LARGE SCALE GENOMIC DNA]</scope>
</reference>
<dbReference type="AlphaFoldDB" id="A0A1F5WDG8"/>
<evidence type="ECO:0000313" key="4">
    <source>
        <dbReference type="EMBL" id="OGF73665.1"/>
    </source>
</evidence>
<proteinExistence type="predicted"/>
<sequence length="1251" mass="128128">MNKVEQKFDIDIYRFVLETSANVFCRKHSAGNYLSIIHMSKYKTRKTIASVLVSVATAVTLSGGSLLVPMVASAQTDQATLIAQLQAQILALQAQLNALVGGGSAPASSASCSFTRDLTLGSKGDDVTCLQNYLTGTGHFTFAGGATGYFGSVTKASVAAWQAANSVSPAAGYFGKISQAKYNSMAVVTPLPPPPPPPGGTGGGTTTPPPASGGGLTVAAPAAQVTNSLAPGNVTAQAVRVPFTKFTLTAGASDATINGVTVERVGFGADANFSGLVLLAEDGTQLDIEKTLGSDHRATIGGTFKVPAGMTKTYTVAGNMANNATRAGQVVAVSVVAINTTETVSGTLPITGAAHTINSSLTIGSVTMTRGSIDPGSSQSKEVGTTGYTFSAVRTTAGSAEKVYLQSMRWNQTGSAGSGDLANVKTYVDGTAYDTTVSSDGKYYTSVFPENGGKGLLIDKGFSKELSIKGDIVGGSSRTVIFDVAKRTDILLVGETYGFGIKAPQSETCSSNTTSVACYRSVEDPWYRGAVVTVSTGSMTVSSGSHAPAANIAVNSNDQVLGGWEVVVKGEDISVGSMIFRLGAVGNEVSDITNITLVNQTTGVILAGPVDGMDTTDPDGTATFSSSVTFPVGTTKITLKGRLSGSSGDFVSSDTVTASTTVGSEWTTVRGQTTGNTITPTPSSAVSGQTMTVRAGSLTVSVSPTPLAQTVIANASQFLFSNYILDATASGEDQRLTGLPIEYNFASGNANDLTNCQMYDGATSLTTGGHVVNPTARSSSTLFAFDGNGLTVAKSSSKTLGLKCDLRGGSSGSYKFGIDGAEDDNFTGVSGISSGLTITEVFTDSEGQLMTGAASGTLRVLIDSGSTGSLSYRIVGPGATVDLVKFILTATNEDINLKQIALQLSGAASNTPSSLVGRKVTLWDGTTNIGEALFTTGDFATSTALTALTIPRGGSKILTVKGTIEGISDVSGPMTHSGDLLAVDFDANNLGINGTYGTGKSSGSNMTPLSAADTTSTGVRIMKAYPELSHEALSASERTLVAGDNRTAYKFKMTAKNGDIALAKLSFKVSSSTLAATTTKFSLYAYANATYSSPGLSYPDTNNPDGLVNAGNCYNGFNSNTSPDGLVIEIYPDSSGCNTGTTTLVIPSGESRWFRLAASVASLAAAATAETLQFQLEGDAAFQTVTPGVGAGSGDILGKVSTVETDTHNDFIWSPHSTTTLTTTLEDLDWTNGYNVVGLPGSNMTVETLSK</sequence>
<dbReference type="Pfam" id="PF01471">
    <property type="entry name" value="PG_binding_1"/>
    <property type="match status" value="1"/>
</dbReference>
<dbReference type="InterPro" id="IPR036365">
    <property type="entry name" value="PGBD-like_sf"/>
</dbReference>
<name>A0A1F5WDG8_9BACT</name>
<keyword evidence="2" id="KW-0812">Transmembrane</keyword>
<feature type="transmembrane region" description="Helical" evidence="2">
    <location>
        <begin position="48"/>
        <end position="72"/>
    </location>
</feature>
<dbReference type="STRING" id="1798338.A3J56_00165"/>
<evidence type="ECO:0000256" key="1">
    <source>
        <dbReference type="SAM" id="MobiDB-lite"/>
    </source>
</evidence>
<dbReference type="Gene3D" id="1.10.101.10">
    <property type="entry name" value="PGBD-like superfamily/PGBD"/>
    <property type="match status" value="1"/>
</dbReference>
<dbReference type="InterPro" id="IPR036366">
    <property type="entry name" value="PGBDSf"/>
</dbReference>
<evidence type="ECO:0000259" key="3">
    <source>
        <dbReference type="Pfam" id="PF01471"/>
    </source>
</evidence>
<dbReference type="EMBL" id="MFHQ01000038">
    <property type="protein sequence ID" value="OGF73665.1"/>
    <property type="molecule type" value="Genomic_DNA"/>
</dbReference>
<protein>
    <recommendedName>
        <fullName evidence="3">Peptidoglycan binding-like domain-containing protein</fullName>
    </recommendedName>
</protein>
<gene>
    <name evidence="4" type="ORF">A3J56_00165</name>
</gene>
<dbReference type="InterPro" id="IPR002477">
    <property type="entry name" value="Peptidoglycan-bd-like"/>
</dbReference>
<comment type="caution">
    <text evidence="4">The sequence shown here is derived from an EMBL/GenBank/DDBJ whole genome shotgun (WGS) entry which is preliminary data.</text>
</comment>
<organism evidence="4 5">
    <name type="scientific">Candidatus Giovannonibacteria bacterium RIFCSPHIGHO2_02_FULL_46_20</name>
    <dbReference type="NCBI Taxonomy" id="1798338"/>
    <lineage>
        <taxon>Bacteria</taxon>
        <taxon>Candidatus Giovannoniibacteriota</taxon>
    </lineage>
</organism>
<keyword evidence="2" id="KW-0472">Membrane</keyword>
<keyword evidence="2" id="KW-1133">Transmembrane helix</keyword>
<feature type="compositionally biased region" description="Pro residues" evidence="1">
    <location>
        <begin position="190"/>
        <end position="199"/>
    </location>
</feature>